<dbReference type="PANTHER" id="PTHR11092">
    <property type="entry name" value="SUGAR NUCLEOTIDE EPIMERASE RELATED"/>
    <property type="match status" value="1"/>
</dbReference>
<sequence>MSTQSFTRRTHIDAPAATVFNWHAQPGAIERLTPAWEPVEVLERTGGIENGSRVVLGLRLGPFRLRWEAEHCDYEAGVQFRDIQRGGPFAHWEHTHRVEPDGPASCYLEDHIDYALPLAPLSHLVAGGFVRHKLNRLFHYRHRITADDIAAHQGAGPAAPMQILVTGASGLVGSALVPFLTTGGHRVTRLVRRAEQADAAALLWSPQTGIANLSALEGLDAVVHLAGENIASGRWTPRKKAAIRDSRVQGTRALCEALAKLQQPPKVLVCASAIGYYGDRGDEWLQEDSTPGHDFLAGICRDWEAATAPAAAHGIRVVHLRLGIIQSLAGGALAKMLTPFQLGAGGIIGHGRQYMSWVALDDVIGAIHHAIITDTLQGPVNVVAPEPVTNRVFTRTLGQVLKRPTLFPMPAAAARVAFGEMADALLLSSARVKSAKLQDTGYIFRHRNLEDGLRHVLGKA</sequence>
<protein>
    <recommendedName>
        <fullName evidence="6">TIGR01777 family protein</fullName>
    </recommendedName>
</protein>
<dbReference type="SUPFAM" id="SSF55961">
    <property type="entry name" value="Bet v1-like"/>
    <property type="match status" value="1"/>
</dbReference>
<feature type="domain" description="DUF1731" evidence="3">
    <location>
        <begin position="409"/>
        <end position="456"/>
    </location>
</feature>
<dbReference type="Gene3D" id="3.30.530.20">
    <property type="match status" value="1"/>
</dbReference>
<dbReference type="InterPro" id="IPR013549">
    <property type="entry name" value="DUF1731"/>
</dbReference>
<proteinExistence type="inferred from homology"/>
<evidence type="ECO:0000313" key="4">
    <source>
        <dbReference type="EMBL" id="ETW99944.1"/>
    </source>
</evidence>
<dbReference type="InterPro" id="IPR023393">
    <property type="entry name" value="START-like_dom_sf"/>
</dbReference>
<dbReference type="Pfam" id="PF10604">
    <property type="entry name" value="Polyketide_cyc2"/>
    <property type="match status" value="1"/>
</dbReference>
<dbReference type="EMBL" id="AZHW01000391">
    <property type="protein sequence ID" value="ETW99944.1"/>
    <property type="molecule type" value="Genomic_DNA"/>
</dbReference>
<dbReference type="InterPro" id="IPR010099">
    <property type="entry name" value="SDR39U1"/>
</dbReference>
<evidence type="ECO:0008006" key="6">
    <source>
        <dbReference type="Google" id="ProtNLM"/>
    </source>
</evidence>
<keyword evidence="5" id="KW-1185">Reference proteome</keyword>
<dbReference type="Gene3D" id="3.40.50.720">
    <property type="entry name" value="NAD(P)-binding Rossmann-like Domain"/>
    <property type="match status" value="1"/>
</dbReference>
<dbReference type="CDD" id="cd07820">
    <property type="entry name" value="SRPBCC_3"/>
    <property type="match status" value="1"/>
</dbReference>
<dbReference type="InterPro" id="IPR001509">
    <property type="entry name" value="Epimerase_deHydtase"/>
</dbReference>
<dbReference type="Pfam" id="PF01370">
    <property type="entry name" value="Epimerase"/>
    <property type="match status" value="1"/>
</dbReference>
<dbReference type="Pfam" id="PF08338">
    <property type="entry name" value="DUF1731"/>
    <property type="match status" value="1"/>
</dbReference>
<dbReference type="AlphaFoldDB" id="W4LQ10"/>
<dbReference type="InterPro" id="IPR036291">
    <property type="entry name" value="NAD(P)-bd_dom_sf"/>
</dbReference>
<accession>W4LQ10</accession>
<comment type="similarity">
    <text evidence="1">Belongs to the NAD(P)-dependent epimerase/dehydratase family. SDR39U1 subfamily.</text>
</comment>
<dbReference type="SUPFAM" id="SSF51735">
    <property type="entry name" value="NAD(P)-binding Rossmann-fold domains"/>
    <property type="match status" value="1"/>
</dbReference>
<evidence type="ECO:0000259" key="3">
    <source>
        <dbReference type="Pfam" id="PF08338"/>
    </source>
</evidence>
<evidence type="ECO:0000313" key="5">
    <source>
        <dbReference type="Proteomes" id="UP000019141"/>
    </source>
</evidence>
<dbReference type="Proteomes" id="UP000019141">
    <property type="component" value="Unassembled WGS sequence"/>
</dbReference>
<feature type="domain" description="NAD-dependent epimerase/dehydratase" evidence="2">
    <location>
        <begin position="163"/>
        <end position="373"/>
    </location>
</feature>
<reference evidence="4 5" key="1">
    <citation type="journal article" date="2014" name="Nature">
        <title>An environmental bacterial taxon with a large and distinct metabolic repertoire.</title>
        <authorList>
            <person name="Wilson M.C."/>
            <person name="Mori T."/>
            <person name="Ruckert C."/>
            <person name="Uria A.R."/>
            <person name="Helf M.J."/>
            <person name="Takada K."/>
            <person name="Gernert C."/>
            <person name="Steffens U.A."/>
            <person name="Heycke N."/>
            <person name="Schmitt S."/>
            <person name="Rinke C."/>
            <person name="Helfrich E.J."/>
            <person name="Brachmann A.O."/>
            <person name="Gurgui C."/>
            <person name="Wakimoto T."/>
            <person name="Kracht M."/>
            <person name="Crusemann M."/>
            <person name="Hentschel U."/>
            <person name="Abe I."/>
            <person name="Matsunaga S."/>
            <person name="Kalinowski J."/>
            <person name="Takeyama H."/>
            <person name="Piel J."/>
        </authorList>
    </citation>
    <scope>NUCLEOTIDE SEQUENCE [LARGE SCALE GENOMIC DNA]</scope>
    <source>
        <strain evidence="5">TSY1</strain>
    </source>
</reference>
<dbReference type="InterPro" id="IPR019587">
    <property type="entry name" value="Polyketide_cyclase/dehydratase"/>
</dbReference>
<dbReference type="HOGENOM" id="CLU_047373_4_0_7"/>
<dbReference type="CDD" id="cd05242">
    <property type="entry name" value="SDR_a8"/>
    <property type="match status" value="1"/>
</dbReference>
<gene>
    <name evidence="4" type="ORF">ETSY1_13100</name>
</gene>
<dbReference type="PATRIC" id="fig|1429438.4.peg.2621"/>
<evidence type="ECO:0000256" key="1">
    <source>
        <dbReference type="ARBA" id="ARBA00009353"/>
    </source>
</evidence>
<dbReference type="NCBIfam" id="TIGR01777">
    <property type="entry name" value="yfcH"/>
    <property type="match status" value="1"/>
</dbReference>
<dbReference type="PANTHER" id="PTHR11092:SF0">
    <property type="entry name" value="EPIMERASE FAMILY PROTEIN SDR39U1"/>
    <property type="match status" value="1"/>
</dbReference>
<evidence type="ECO:0000259" key="2">
    <source>
        <dbReference type="Pfam" id="PF01370"/>
    </source>
</evidence>
<comment type="caution">
    <text evidence="4">The sequence shown here is derived from an EMBL/GenBank/DDBJ whole genome shotgun (WGS) entry which is preliminary data.</text>
</comment>
<name>W4LQ10_ENTF1</name>
<organism evidence="4 5">
    <name type="scientific">Entotheonella factor</name>
    <dbReference type="NCBI Taxonomy" id="1429438"/>
    <lineage>
        <taxon>Bacteria</taxon>
        <taxon>Pseudomonadati</taxon>
        <taxon>Nitrospinota/Tectimicrobiota group</taxon>
        <taxon>Candidatus Tectimicrobiota</taxon>
        <taxon>Candidatus Entotheonellia</taxon>
        <taxon>Candidatus Entotheonellales</taxon>
        <taxon>Candidatus Entotheonellaceae</taxon>
        <taxon>Candidatus Entotheonella</taxon>
    </lineage>
</organism>